<feature type="transmembrane region" description="Helical" evidence="1">
    <location>
        <begin position="21"/>
        <end position="40"/>
    </location>
</feature>
<dbReference type="OrthoDB" id="5114860at2"/>
<dbReference type="GeneID" id="93880910"/>
<evidence type="ECO:0000313" key="2">
    <source>
        <dbReference type="EMBL" id="PPU82569.1"/>
    </source>
</evidence>
<evidence type="ECO:0008006" key="4">
    <source>
        <dbReference type="Google" id="ProtNLM"/>
    </source>
</evidence>
<gene>
    <name evidence="2" type="ORF">XsacCFBP4641_10410</name>
</gene>
<feature type="transmembrane region" description="Helical" evidence="1">
    <location>
        <begin position="131"/>
        <end position="148"/>
    </location>
</feature>
<dbReference type="AlphaFoldDB" id="A0A2P5Z4B4"/>
<accession>A0A2P5Z4B4</accession>
<keyword evidence="1" id="KW-0472">Membrane</keyword>
<dbReference type="InterPro" id="IPR053824">
    <property type="entry name" value="DUF7010"/>
</dbReference>
<dbReference type="Proteomes" id="UP000247346">
    <property type="component" value="Unassembled WGS sequence"/>
</dbReference>
<name>A0A2P5Z4B4_9XANT</name>
<organism evidence="2 3">
    <name type="scientific">Xanthomonas sacchari</name>
    <dbReference type="NCBI Taxonomy" id="56458"/>
    <lineage>
        <taxon>Bacteria</taxon>
        <taxon>Pseudomonadati</taxon>
        <taxon>Pseudomonadota</taxon>
        <taxon>Gammaproteobacteria</taxon>
        <taxon>Lysobacterales</taxon>
        <taxon>Lysobacteraceae</taxon>
        <taxon>Xanthomonas</taxon>
    </lineage>
</organism>
<reference evidence="2 3" key="1">
    <citation type="submission" date="2016-08" db="EMBL/GenBank/DDBJ databases">
        <authorList>
            <person name="Seilhamer J.J."/>
        </authorList>
    </citation>
    <scope>NUCLEOTIDE SEQUENCE [LARGE SCALE GENOMIC DNA]</scope>
    <source>
        <strain evidence="2 3">CFBP4641</strain>
    </source>
</reference>
<keyword evidence="1" id="KW-0812">Transmembrane</keyword>
<feature type="transmembrane region" description="Helical" evidence="1">
    <location>
        <begin position="46"/>
        <end position="67"/>
    </location>
</feature>
<sequence>MEMTIRDAQWDMRRGYLSGSTGIVASATAWAVATAFTALVSPERAIWALLIGGMLIYPVSVLLCKLLGASGAHSKGNPLGQLAGASTFWLIFSLPLAYGLGLRQPAWFFLGMLLVIGGRYLVFASVYGMRLYWVLGLALAASAIVLALCRAPAVFVVAVGAAIEFSFGAVAFAQHGKWVRANNVLDPTPLRSAA</sequence>
<feature type="transmembrane region" description="Helical" evidence="1">
    <location>
        <begin position="79"/>
        <end position="100"/>
    </location>
</feature>
<keyword evidence="1" id="KW-1133">Transmembrane helix</keyword>
<protein>
    <recommendedName>
        <fullName evidence="4">DUF308 domain-containing protein</fullName>
    </recommendedName>
</protein>
<proteinExistence type="predicted"/>
<comment type="caution">
    <text evidence="2">The sequence shown here is derived from an EMBL/GenBank/DDBJ whole genome shotgun (WGS) entry which is preliminary data.</text>
</comment>
<evidence type="ECO:0000256" key="1">
    <source>
        <dbReference type="SAM" id="Phobius"/>
    </source>
</evidence>
<feature type="transmembrane region" description="Helical" evidence="1">
    <location>
        <begin position="154"/>
        <end position="173"/>
    </location>
</feature>
<feature type="transmembrane region" description="Helical" evidence="1">
    <location>
        <begin position="106"/>
        <end position="124"/>
    </location>
</feature>
<dbReference type="EMBL" id="MDEK01000008">
    <property type="protein sequence ID" value="PPU82569.1"/>
    <property type="molecule type" value="Genomic_DNA"/>
</dbReference>
<evidence type="ECO:0000313" key="3">
    <source>
        <dbReference type="Proteomes" id="UP000247346"/>
    </source>
</evidence>
<dbReference type="Pfam" id="PF22765">
    <property type="entry name" value="DUF7010"/>
    <property type="match status" value="1"/>
</dbReference>
<dbReference type="RefSeq" id="WP_010340335.1">
    <property type="nucleotide sequence ID" value="NZ_CP132343.1"/>
</dbReference>